<comment type="similarity">
    <text evidence="2 8">Belongs to the universal ribosomal protein uL16 family.</text>
</comment>
<dbReference type="GO" id="GO:0005762">
    <property type="term" value="C:mitochondrial large ribosomal subunit"/>
    <property type="evidence" value="ECO:0007669"/>
    <property type="project" value="TreeGrafter"/>
</dbReference>
<evidence type="ECO:0000256" key="3">
    <source>
        <dbReference type="ARBA" id="ARBA00022980"/>
    </source>
</evidence>
<dbReference type="GeneID" id="35414637"/>
<reference evidence="9" key="1">
    <citation type="journal article" date="2017" name="J. Phycol.">
        <title>Complete mitochondrial genomes of prasinophyte algae Pyramimonas parkeae and Cymbomonas tetramitiformis.</title>
        <authorList>
            <person name="Satjarak A."/>
            <person name="Burns J.A."/>
            <person name="Kim E."/>
            <person name="Graham L.E."/>
        </authorList>
    </citation>
    <scope>NUCLEOTIDE SEQUENCE</scope>
    <source>
        <strain evidence="9">PLY262</strain>
    </source>
</reference>
<dbReference type="AlphaFoldDB" id="A0A1S5R1Y9"/>
<dbReference type="PROSITE" id="PS00701">
    <property type="entry name" value="RIBOSOMAL_L16_2"/>
    <property type="match status" value="1"/>
</dbReference>
<dbReference type="GO" id="GO:0032543">
    <property type="term" value="P:mitochondrial translation"/>
    <property type="evidence" value="ECO:0007669"/>
    <property type="project" value="TreeGrafter"/>
</dbReference>
<comment type="subcellular location">
    <subcellularLocation>
        <location evidence="1">Mitochondrion</location>
    </subcellularLocation>
</comment>
<dbReference type="Gene3D" id="3.90.1170.10">
    <property type="entry name" value="Ribosomal protein L10e/L16"/>
    <property type="match status" value="1"/>
</dbReference>
<name>A0A1S5R1Y9_9CHLO</name>
<dbReference type="GO" id="GO:0003735">
    <property type="term" value="F:structural constituent of ribosome"/>
    <property type="evidence" value="ECO:0007669"/>
    <property type="project" value="InterPro"/>
</dbReference>
<dbReference type="PANTHER" id="PTHR12220">
    <property type="entry name" value="50S/60S RIBOSOMAL PROTEIN L16"/>
    <property type="match status" value="1"/>
</dbReference>
<evidence type="ECO:0000256" key="4">
    <source>
        <dbReference type="ARBA" id="ARBA00023128"/>
    </source>
</evidence>
<evidence type="ECO:0000256" key="6">
    <source>
        <dbReference type="ARBA" id="ARBA00035302"/>
    </source>
</evidence>
<evidence type="ECO:0000313" key="9">
    <source>
        <dbReference type="EMBL" id="ANA57094.1"/>
    </source>
</evidence>
<dbReference type="InterPro" id="IPR036920">
    <property type="entry name" value="Ribosomal_uL16_sf"/>
</dbReference>
<dbReference type="InterPro" id="IPR047873">
    <property type="entry name" value="Ribosomal_uL16"/>
</dbReference>
<dbReference type="PRINTS" id="PR00060">
    <property type="entry name" value="RIBOSOMALL16"/>
</dbReference>
<evidence type="ECO:0000256" key="8">
    <source>
        <dbReference type="RuleBase" id="RU004413"/>
    </source>
</evidence>
<dbReference type="FunFam" id="3.90.1170.10:FF:000001">
    <property type="entry name" value="50S ribosomal protein L16"/>
    <property type="match status" value="1"/>
</dbReference>
<gene>
    <name evidence="9" type="primary">rpl16</name>
</gene>
<dbReference type="RefSeq" id="YP_009449550.1">
    <property type="nucleotide sequence ID" value="NC_036614.1"/>
</dbReference>
<evidence type="ECO:0000256" key="7">
    <source>
        <dbReference type="ARBA" id="ARBA00042582"/>
    </source>
</evidence>
<dbReference type="EMBL" id="KX013548">
    <property type="protein sequence ID" value="ANA57094.1"/>
    <property type="molecule type" value="Genomic_DNA"/>
</dbReference>
<protein>
    <recommendedName>
        <fullName evidence="6">Large ribosomal subunit protein uL16m</fullName>
    </recommendedName>
    <alternativeName>
        <fullName evidence="7">60S ribosomal protein L16, mitochondrial</fullName>
    </alternativeName>
</protein>
<sequence>MLQPKKTKFRKLQKGAAIRGCASSNHKLNFGTFGIKSLTSGRLCSSTIETLRRALSRKFKRTGKIWIRVFPHLSVTKKPAEVRMGKGKGSPAFWLAKIPAGQILFEISGVSEDLVKQAVKLISGKISLKIKLIK</sequence>
<dbReference type="PROSITE" id="PS00586">
    <property type="entry name" value="RIBOSOMAL_L16_1"/>
    <property type="match status" value="1"/>
</dbReference>
<proteinExistence type="inferred from homology"/>
<keyword evidence="3 8" id="KW-0689">Ribosomal protein</keyword>
<dbReference type="SUPFAM" id="SSF54686">
    <property type="entry name" value="Ribosomal protein L16p/L10e"/>
    <property type="match status" value="1"/>
</dbReference>
<accession>A0A1S5R1Y9</accession>
<keyword evidence="4 9" id="KW-0496">Mitochondrion</keyword>
<geneLocation type="mitochondrion" evidence="9"/>
<organism evidence="9">
    <name type="scientific">Cymbomonas tetramitiformis</name>
    <dbReference type="NCBI Taxonomy" id="36881"/>
    <lineage>
        <taxon>Eukaryota</taxon>
        <taxon>Viridiplantae</taxon>
        <taxon>Chlorophyta</taxon>
        <taxon>Pyramimonadophyceae</taxon>
        <taxon>Pyramimonadales</taxon>
        <taxon>Pyramimonadaceae</taxon>
        <taxon>Cymbomonas</taxon>
    </lineage>
</organism>
<evidence type="ECO:0000256" key="2">
    <source>
        <dbReference type="ARBA" id="ARBA00008931"/>
    </source>
</evidence>
<keyword evidence="5 8" id="KW-0687">Ribonucleoprotein</keyword>
<dbReference type="InterPro" id="IPR020798">
    <property type="entry name" value="Ribosomal_uL16_CS"/>
</dbReference>
<dbReference type="CDD" id="cd01433">
    <property type="entry name" value="Ribosomal_L16_L10e"/>
    <property type="match status" value="1"/>
</dbReference>
<dbReference type="PANTHER" id="PTHR12220:SF24">
    <property type="entry name" value="LARGE RIBOSOMAL SUBUNIT PROTEIN UL16M"/>
    <property type="match status" value="1"/>
</dbReference>
<dbReference type="InterPro" id="IPR016180">
    <property type="entry name" value="Ribosomal_uL16_dom"/>
</dbReference>
<evidence type="ECO:0000256" key="5">
    <source>
        <dbReference type="ARBA" id="ARBA00023274"/>
    </source>
</evidence>
<dbReference type="NCBIfam" id="TIGR01164">
    <property type="entry name" value="rplP_bact"/>
    <property type="match status" value="1"/>
</dbReference>
<dbReference type="Pfam" id="PF00252">
    <property type="entry name" value="Ribosomal_L16"/>
    <property type="match status" value="1"/>
</dbReference>
<dbReference type="InterPro" id="IPR000114">
    <property type="entry name" value="Ribosomal_uL16_bact-type"/>
</dbReference>
<dbReference type="GO" id="GO:0019843">
    <property type="term" value="F:rRNA binding"/>
    <property type="evidence" value="ECO:0007669"/>
    <property type="project" value="InterPro"/>
</dbReference>
<evidence type="ECO:0000256" key="1">
    <source>
        <dbReference type="ARBA" id="ARBA00004173"/>
    </source>
</evidence>